<evidence type="ECO:0000256" key="5">
    <source>
        <dbReference type="ARBA" id="ARBA00022691"/>
    </source>
</evidence>
<evidence type="ECO:0000313" key="11">
    <source>
        <dbReference type="EMBL" id="PWK89558.1"/>
    </source>
</evidence>
<comment type="similarity">
    <text evidence="1">Belongs to the N(4)/N(6)-methyltransferase family.</text>
</comment>
<comment type="catalytic activity">
    <reaction evidence="7">
        <text>a 2'-deoxyadenosine in DNA + S-adenosyl-L-methionine = an N(6)-methyl-2'-deoxyadenosine in DNA + S-adenosyl-L-homocysteine + H(+)</text>
        <dbReference type="Rhea" id="RHEA:15197"/>
        <dbReference type="Rhea" id="RHEA-COMP:12418"/>
        <dbReference type="Rhea" id="RHEA-COMP:12419"/>
        <dbReference type="ChEBI" id="CHEBI:15378"/>
        <dbReference type="ChEBI" id="CHEBI:57856"/>
        <dbReference type="ChEBI" id="CHEBI:59789"/>
        <dbReference type="ChEBI" id="CHEBI:90615"/>
        <dbReference type="ChEBI" id="CHEBI:90616"/>
        <dbReference type="EC" id="2.1.1.72"/>
    </reaction>
</comment>
<dbReference type="InterPro" id="IPR051537">
    <property type="entry name" value="DNA_Adenine_Mtase"/>
</dbReference>
<evidence type="ECO:0000256" key="4">
    <source>
        <dbReference type="ARBA" id="ARBA00022679"/>
    </source>
</evidence>
<dbReference type="PANTHER" id="PTHR42933:SF3">
    <property type="entry name" value="TYPE I RESTRICTION ENZYME MJAVIII METHYLASE SUBUNIT"/>
    <property type="match status" value="1"/>
</dbReference>
<keyword evidence="6" id="KW-0680">Restriction system</keyword>
<dbReference type="PANTHER" id="PTHR42933">
    <property type="entry name" value="SLR6095 PROTEIN"/>
    <property type="match status" value="1"/>
</dbReference>
<feature type="domain" description="N6 adenine-specific DNA methyltransferase N-terminal" evidence="10">
    <location>
        <begin position="9"/>
        <end position="166"/>
    </location>
</feature>
<feature type="domain" description="DNA methylase adenine-specific" evidence="9">
    <location>
        <begin position="180"/>
        <end position="486"/>
    </location>
</feature>
<evidence type="ECO:0000256" key="3">
    <source>
        <dbReference type="ARBA" id="ARBA00022603"/>
    </source>
</evidence>
<dbReference type="RefSeq" id="WP_109634899.1">
    <property type="nucleotide sequence ID" value="NZ_QGHB01000002.1"/>
</dbReference>
<keyword evidence="4" id="KW-0808">Transferase</keyword>
<dbReference type="GO" id="GO:0003677">
    <property type="term" value="F:DNA binding"/>
    <property type="evidence" value="ECO:0007669"/>
    <property type="project" value="InterPro"/>
</dbReference>
<organism evidence="11 12">
    <name type="scientific">Lentzea atacamensis</name>
    <dbReference type="NCBI Taxonomy" id="531938"/>
    <lineage>
        <taxon>Bacteria</taxon>
        <taxon>Bacillati</taxon>
        <taxon>Actinomycetota</taxon>
        <taxon>Actinomycetes</taxon>
        <taxon>Pseudonocardiales</taxon>
        <taxon>Pseudonocardiaceae</taxon>
        <taxon>Lentzea</taxon>
    </lineage>
</organism>
<dbReference type="GO" id="GO:0032259">
    <property type="term" value="P:methylation"/>
    <property type="evidence" value="ECO:0007669"/>
    <property type="project" value="UniProtKB-KW"/>
</dbReference>
<evidence type="ECO:0000259" key="10">
    <source>
        <dbReference type="Pfam" id="PF12161"/>
    </source>
</evidence>
<reference evidence="11 12" key="1">
    <citation type="submission" date="2018-05" db="EMBL/GenBank/DDBJ databases">
        <title>Genomic Encyclopedia of Type Strains, Phase IV (KMG-IV): sequencing the most valuable type-strain genomes for metagenomic binning, comparative biology and taxonomic classification.</title>
        <authorList>
            <person name="Goeker M."/>
        </authorList>
    </citation>
    <scope>NUCLEOTIDE SEQUENCE [LARGE SCALE GENOMIC DNA]</scope>
    <source>
        <strain evidence="11 12">DSM 45480</strain>
    </source>
</reference>
<sequence length="834" mass="93569">MAKLTLSQLERHLFTAADILRGKMDASEYKDFIFGMLFLKRCSDEFQPEWQRVYELMMDRTDGDVEQSLAWANNSDAYAEHIYVPPHARWWKGPHLRSAGDQAPPKGLNQLTVADTVATELDKAIANLESHNGNSLRGVLRHIQFSRETGQTKLTNRELVDLIHHFDRYRLRDIDFEFPDMLGAAYEYLIAEFADSAGKKGGEFYTPRSVVRMMVRLVDPQPGDSVYDPCAGSGGMLLLAKEHVEEHGGDVEQLALYGQEKSGTSWAMAKMNLLLHGARDADLRNGDTLEEPLHRDGDNLRRFRKVLSNPPFSLNYRTEDVKFADRMMFGWAPETGKKADLMFVQHMVAVLTQNGIAATVMPHGVLFRGGAERAIRERMLRADVIEAIIGLGPNLFYGTGIPACVLVLRSPGGKTDARRQKKVLFINADREYTSGRAQNELGPEHTEKIVDTFRDWQEIAGYSRVVSVDELLAEEANLNIRRYVDNAPPPEPQDVRAHLHGGMPKAEVTAKTGLFSAFGVEAQALFAEREPADPDYYDFLPEDAKVTAERITQLAAQRESDLRTAYQQWWDKEAKLIVELPEHRKLMLLRADLLSGFTGALVPLGVLDEFTTAGIVAGWWMDNRHDLKALAAGGFERVLDGWVDTIEAMLEPVEQPNGKLKQPTAVERRKALDHPVVPYLLPDFLAELEKAEAEYAEADAAHKAAIAALDGGDEEEADDAEESEVTAEEVARLKKVATGARSKRTKLEKLFKEQLKLAAQRAPVEGTVTDIVLRVFERDLARRLDRYVAAGRAELVATFNRWSDKYRVPLSQLEAERDAATRKLAEYLTQLGYA</sequence>
<comment type="caution">
    <text evidence="11">The sequence shown here is derived from an EMBL/GenBank/DDBJ whole genome shotgun (WGS) entry which is preliminary data.</text>
</comment>
<dbReference type="EC" id="2.1.1.72" evidence="2"/>
<dbReference type="SUPFAM" id="SSF53335">
    <property type="entry name" value="S-adenosyl-L-methionine-dependent methyltransferases"/>
    <property type="match status" value="1"/>
</dbReference>
<dbReference type="Proteomes" id="UP000246005">
    <property type="component" value="Unassembled WGS sequence"/>
</dbReference>
<protein>
    <recommendedName>
        <fullName evidence="2">site-specific DNA-methyltransferase (adenine-specific)</fullName>
        <ecNumber evidence="2">2.1.1.72</ecNumber>
    </recommendedName>
</protein>
<evidence type="ECO:0000256" key="1">
    <source>
        <dbReference type="ARBA" id="ARBA00006594"/>
    </source>
</evidence>
<evidence type="ECO:0000256" key="8">
    <source>
        <dbReference type="SAM" id="Coils"/>
    </source>
</evidence>
<evidence type="ECO:0000256" key="7">
    <source>
        <dbReference type="ARBA" id="ARBA00047942"/>
    </source>
</evidence>
<dbReference type="PRINTS" id="PR00507">
    <property type="entry name" value="N12N6MTFRASE"/>
</dbReference>
<dbReference type="InterPro" id="IPR038333">
    <property type="entry name" value="T1MK-like_N_sf"/>
</dbReference>
<accession>A0A316IH41</accession>
<dbReference type="EMBL" id="QGHB01000002">
    <property type="protein sequence ID" value="PWK89558.1"/>
    <property type="molecule type" value="Genomic_DNA"/>
</dbReference>
<keyword evidence="3" id="KW-0489">Methyltransferase</keyword>
<evidence type="ECO:0000313" key="12">
    <source>
        <dbReference type="Proteomes" id="UP000246005"/>
    </source>
</evidence>
<dbReference type="AlphaFoldDB" id="A0A316IH41"/>
<keyword evidence="5" id="KW-0949">S-adenosyl-L-methionine</keyword>
<dbReference type="GO" id="GO:0009007">
    <property type="term" value="F:site-specific DNA-methyltransferase (adenine-specific) activity"/>
    <property type="evidence" value="ECO:0007669"/>
    <property type="project" value="UniProtKB-EC"/>
</dbReference>
<evidence type="ECO:0000259" key="9">
    <source>
        <dbReference type="Pfam" id="PF02384"/>
    </source>
</evidence>
<dbReference type="Gene3D" id="1.20.1260.30">
    <property type="match status" value="1"/>
</dbReference>
<dbReference type="Pfam" id="PF02384">
    <property type="entry name" value="N6_Mtase"/>
    <property type="match status" value="1"/>
</dbReference>
<proteinExistence type="inferred from homology"/>
<dbReference type="GO" id="GO:0008170">
    <property type="term" value="F:N-methyltransferase activity"/>
    <property type="evidence" value="ECO:0007669"/>
    <property type="project" value="InterPro"/>
</dbReference>
<keyword evidence="8" id="KW-0175">Coiled coil</keyword>
<dbReference type="InterPro" id="IPR003356">
    <property type="entry name" value="DNA_methylase_A-5"/>
</dbReference>
<dbReference type="InterPro" id="IPR029063">
    <property type="entry name" value="SAM-dependent_MTases_sf"/>
</dbReference>
<dbReference type="GO" id="GO:0009307">
    <property type="term" value="P:DNA restriction-modification system"/>
    <property type="evidence" value="ECO:0007669"/>
    <property type="project" value="UniProtKB-KW"/>
</dbReference>
<feature type="coiled-coil region" evidence="8">
    <location>
        <begin position="681"/>
        <end position="708"/>
    </location>
</feature>
<dbReference type="InterPro" id="IPR022749">
    <property type="entry name" value="D12N6_MeTrfase_N"/>
</dbReference>
<evidence type="ECO:0000256" key="6">
    <source>
        <dbReference type="ARBA" id="ARBA00022747"/>
    </source>
</evidence>
<gene>
    <name evidence="11" type="ORF">C8D88_102833</name>
</gene>
<evidence type="ECO:0000256" key="2">
    <source>
        <dbReference type="ARBA" id="ARBA00011900"/>
    </source>
</evidence>
<dbReference type="Gene3D" id="3.40.50.150">
    <property type="entry name" value="Vaccinia Virus protein VP39"/>
    <property type="match status" value="1"/>
</dbReference>
<name>A0A316IH41_9PSEU</name>
<dbReference type="Pfam" id="PF12161">
    <property type="entry name" value="HsdM_N"/>
    <property type="match status" value="1"/>
</dbReference>